<evidence type="ECO:0000256" key="8">
    <source>
        <dbReference type="ARBA" id="ARBA00025049"/>
    </source>
</evidence>
<dbReference type="InterPro" id="IPR029069">
    <property type="entry name" value="HotDog_dom_sf"/>
</dbReference>
<accession>A0A3D9HV83</accession>
<comment type="similarity">
    <text evidence="2 9">Belongs to the thioester dehydratase family. FabZ subfamily.</text>
</comment>
<evidence type="ECO:0000313" key="11">
    <source>
        <dbReference type="Proteomes" id="UP000256845"/>
    </source>
</evidence>
<dbReference type="GO" id="GO:0019171">
    <property type="term" value="F:(3R)-hydroxyacyl-[acyl-carrier-protein] dehydratase activity"/>
    <property type="evidence" value="ECO:0007669"/>
    <property type="project" value="UniProtKB-EC"/>
</dbReference>
<comment type="catalytic activity">
    <reaction evidence="9">
        <text>a (3R)-hydroxyacyl-[ACP] = a (2E)-enoyl-[ACP] + H2O</text>
        <dbReference type="Rhea" id="RHEA:13097"/>
        <dbReference type="Rhea" id="RHEA-COMP:9925"/>
        <dbReference type="Rhea" id="RHEA-COMP:9945"/>
        <dbReference type="ChEBI" id="CHEBI:15377"/>
        <dbReference type="ChEBI" id="CHEBI:78784"/>
        <dbReference type="ChEBI" id="CHEBI:78827"/>
        <dbReference type="EC" id="4.2.1.59"/>
    </reaction>
</comment>
<comment type="caution">
    <text evidence="10">The sequence shown here is derived from an EMBL/GenBank/DDBJ whole genome shotgun (WGS) entry which is preliminary data.</text>
</comment>
<evidence type="ECO:0000256" key="6">
    <source>
        <dbReference type="ARBA" id="ARBA00023098"/>
    </source>
</evidence>
<evidence type="ECO:0000256" key="3">
    <source>
        <dbReference type="ARBA" id="ARBA00022490"/>
    </source>
</evidence>
<dbReference type="RefSeq" id="WP_115934449.1">
    <property type="nucleotide sequence ID" value="NZ_QRDW01000001.1"/>
</dbReference>
<dbReference type="GO" id="GO:0005737">
    <property type="term" value="C:cytoplasm"/>
    <property type="evidence" value="ECO:0007669"/>
    <property type="project" value="UniProtKB-SubCell"/>
</dbReference>
<organism evidence="10 11">
    <name type="scientific">Aestuariispira insulae</name>
    <dbReference type="NCBI Taxonomy" id="1461337"/>
    <lineage>
        <taxon>Bacteria</taxon>
        <taxon>Pseudomonadati</taxon>
        <taxon>Pseudomonadota</taxon>
        <taxon>Alphaproteobacteria</taxon>
        <taxon>Rhodospirillales</taxon>
        <taxon>Kiloniellaceae</taxon>
        <taxon>Aestuariispira</taxon>
    </lineage>
</organism>
<dbReference type="NCBIfam" id="NF000582">
    <property type="entry name" value="PRK00006.1"/>
    <property type="match status" value="1"/>
</dbReference>
<gene>
    <name evidence="9" type="primary">fabZ</name>
    <name evidence="10" type="ORF">DFP90_10173</name>
</gene>
<keyword evidence="6 9" id="KW-0443">Lipid metabolism</keyword>
<dbReference type="EMBL" id="QRDW01000001">
    <property type="protein sequence ID" value="RED53291.1"/>
    <property type="molecule type" value="Genomic_DNA"/>
</dbReference>
<evidence type="ECO:0000256" key="4">
    <source>
        <dbReference type="ARBA" id="ARBA00022516"/>
    </source>
</evidence>
<sequence length="154" mass="17146">MADTDNEYLENIDVLKIMDRIPHRYPFLLVDKIEEIVPFEYAIGVKGVTASEPHFQGHFPQKPIMPGVLIVESMAQTAGVMVVSSLGKEAEGKLVYFMSIEECKFRKPVVPGDLLKIHVSKKQQRGPVWKFTGEARVDGAVVAEATFAAMIRDA</sequence>
<dbReference type="FunFam" id="3.10.129.10:FF:000001">
    <property type="entry name" value="3-hydroxyacyl-[acyl-carrier-protein] dehydratase FabZ"/>
    <property type="match status" value="1"/>
</dbReference>
<keyword evidence="4 9" id="KW-0444">Lipid biosynthesis</keyword>
<dbReference type="GO" id="GO:0016020">
    <property type="term" value="C:membrane"/>
    <property type="evidence" value="ECO:0007669"/>
    <property type="project" value="GOC"/>
</dbReference>
<dbReference type="PANTHER" id="PTHR30272:SF1">
    <property type="entry name" value="3-HYDROXYACYL-[ACYL-CARRIER-PROTEIN] DEHYDRATASE"/>
    <property type="match status" value="1"/>
</dbReference>
<dbReference type="Proteomes" id="UP000256845">
    <property type="component" value="Unassembled WGS sequence"/>
</dbReference>
<comment type="subcellular location">
    <subcellularLocation>
        <location evidence="1 9">Cytoplasm</location>
    </subcellularLocation>
</comment>
<evidence type="ECO:0000313" key="10">
    <source>
        <dbReference type="EMBL" id="RED53291.1"/>
    </source>
</evidence>
<evidence type="ECO:0000256" key="9">
    <source>
        <dbReference type="HAMAP-Rule" id="MF_00406"/>
    </source>
</evidence>
<dbReference type="InterPro" id="IPR010084">
    <property type="entry name" value="FabZ"/>
</dbReference>
<dbReference type="InterPro" id="IPR013114">
    <property type="entry name" value="FabA_FabZ"/>
</dbReference>
<evidence type="ECO:0000256" key="2">
    <source>
        <dbReference type="ARBA" id="ARBA00009174"/>
    </source>
</evidence>
<protein>
    <recommendedName>
        <fullName evidence="9">3-hydroxyacyl-[acyl-carrier-protein] dehydratase FabZ</fullName>
        <ecNumber evidence="9">4.2.1.59</ecNumber>
    </recommendedName>
    <alternativeName>
        <fullName evidence="9">(3R)-hydroxymyristoyl-[acyl-carrier-protein] dehydratase</fullName>
        <shortName evidence="9">(3R)-hydroxymyristoyl-ACP dehydrase</shortName>
    </alternativeName>
    <alternativeName>
        <fullName evidence="9">Beta-hydroxyacyl-ACP dehydratase</fullName>
    </alternativeName>
</protein>
<dbReference type="Gene3D" id="3.10.129.10">
    <property type="entry name" value="Hotdog Thioesterase"/>
    <property type="match status" value="1"/>
</dbReference>
<dbReference type="GO" id="GO:0006633">
    <property type="term" value="P:fatty acid biosynthetic process"/>
    <property type="evidence" value="ECO:0007669"/>
    <property type="project" value="UniProtKB-UniRule"/>
</dbReference>
<comment type="function">
    <text evidence="8 9">Involved in unsaturated fatty acids biosynthesis. Catalyzes the dehydration of short chain beta-hydroxyacyl-ACPs and long chain saturated and unsaturated beta-hydroxyacyl-ACPs.</text>
</comment>
<keyword evidence="11" id="KW-1185">Reference proteome</keyword>
<keyword evidence="7 9" id="KW-0456">Lyase</keyword>
<dbReference type="NCBIfam" id="TIGR01750">
    <property type="entry name" value="fabZ"/>
    <property type="match status" value="1"/>
</dbReference>
<keyword evidence="5 9" id="KW-0441">Lipid A biosynthesis</keyword>
<dbReference type="OrthoDB" id="9772788at2"/>
<dbReference type="GO" id="GO:0009245">
    <property type="term" value="P:lipid A biosynthetic process"/>
    <property type="evidence" value="ECO:0007669"/>
    <property type="project" value="UniProtKB-UniRule"/>
</dbReference>
<evidence type="ECO:0000256" key="5">
    <source>
        <dbReference type="ARBA" id="ARBA00022556"/>
    </source>
</evidence>
<reference evidence="10 11" key="1">
    <citation type="submission" date="2018-07" db="EMBL/GenBank/DDBJ databases">
        <title>Genomic Encyclopedia of Type Strains, Phase III (KMG-III): the genomes of soil and plant-associated and newly described type strains.</title>
        <authorList>
            <person name="Whitman W."/>
        </authorList>
    </citation>
    <scope>NUCLEOTIDE SEQUENCE [LARGE SCALE GENOMIC DNA]</scope>
    <source>
        <strain evidence="10 11">CECT 8488</strain>
    </source>
</reference>
<feature type="active site" evidence="9">
    <location>
        <position position="58"/>
    </location>
</feature>
<proteinExistence type="inferred from homology"/>
<name>A0A3D9HV83_9PROT</name>
<dbReference type="AlphaFoldDB" id="A0A3D9HV83"/>
<evidence type="ECO:0000256" key="1">
    <source>
        <dbReference type="ARBA" id="ARBA00004496"/>
    </source>
</evidence>
<dbReference type="SUPFAM" id="SSF54637">
    <property type="entry name" value="Thioesterase/thiol ester dehydrase-isomerase"/>
    <property type="match status" value="1"/>
</dbReference>
<evidence type="ECO:0000256" key="7">
    <source>
        <dbReference type="ARBA" id="ARBA00023239"/>
    </source>
</evidence>
<keyword evidence="3 9" id="KW-0963">Cytoplasm</keyword>
<dbReference type="Pfam" id="PF07977">
    <property type="entry name" value="FabA"/>
    <property type="match status" value="1"/>
</dbReference>
<dbReference type="CDD" id="cd01288">
    <property type="entry name" value="FabZ"/>
    <property type="match status" value="1"/>
</dbReference>
<dbReference type="PANTHER" id="PTHR30272">
    <property type="entry name" value="3-HYDROXYACYL-[ACYL-CARRIER-PROTEIN] DEHYDRATASE"/>
    <property type="match status" value="1"/>
</dbReference>
<dbReference type="HAMAP" id="MF_00406">
    <property type="entry name" value="FabZ"/>
    <property type="match status" value="1"/>
</dbReference>
<dbReference type="EC" id="4.2.1.59" evidence="9"/>